<feature type="compositionally biased region" description="Low complexity" evidence="1">
    <location>
        <begin position="92"/>
        <end position="104"/>
    </location>
</feature>
<evidence type="ECO:0000313" key="4">
    <source>
        <dbReference type="Proteomes" id="UP000181980"/>
    </source>
</evidence>
<accession>A0A1H5PQZ4</accession>
<feature type="region of interest" description="Disordered" evidence="1">
    <location>
        <begin position="76"/>
        <end position="104"/>
    </location>
</feature>
<sequence length="104" mass="9861">MTAVDRTAATSLDGRVTPVRETAMRRARVALLTAVTTGALALLGTAPALAGVGDDQVGGDADEGGLTAVAVSLTGNGLDGGDGSGGDGGGVSVSVRGVSPGSRP</sequence>
<protein>
    <submittedName>
        <fullName evidence="3">Uncharacterized protein</fullName>
    </submittedName>
</protein>
<keyword evidence="4" id="KW-1185">Reference proteome</keyword>
<keyword evidence="2" id="KW-0812">Transmembrane</keyword>
<evidence type="ECO:0000256" key="2">
    <source>
        <dbReference type="SAM" id="Phobius"/>
    </source>
</evidence>
<evidence type="ECO:0000313" key="3">
    <source>
        <dbReference type="EMBL" id="SEF16134.1"/>
    </source>
</evidence>
<dbReference type="EMBL" id="FNUC01000004">
    <property type="protein sequence ID" value="SEF16134.1"/>
    <property type="molecule type" value="Genomic_DNA"/>
</dbReference>
<proteinExistence type="predicted"/>
<gene>
    <name evidence="3" type="ORF">SAMN04488561_5244</name>
</gene>
<dbReference type="STRING" id="561176.SAMN04488561_5244"/>
<feature type="transmembrane region" description="Helical" evidence="2">
    <location>
        <begin position="29"/>
        <end position="50"/>
    </location>
</feature>
<name>A0A1H5PQZ4_9ACTN</name>
<dbReference type="Proteomes" id="UP000181980">
    <property type="component" value="Unassembled WGS sequence"/>
</dbReference>
<keyword evidence="2" id="KW-1133">Transmembrane helix</keyword>
<keyword evidence="2" id="KW-0472">Membrane</keyword>
<feature type="compositionally biased region" description="Gly residues" evidence="1">
    <location>
        <begin position="77"/>
        <end position="91"/>
    </location>
</feature>
<organism evidence="3 4">
    <name type="scientific">Jiangella alba</name>
    <dbReference type="NCBI Taxonomy" id="561176"/>
    <lineage>
        <taxon>Bacteria</taxon>
        <taxon>Bacillati</taxon>
        <taxon>Actinomycetota</taxon>
        <taxon>Actinomycetes</taxon>
        <taxon>Jiangellales</taxon>
        <taxon>Jiangellaceae</taxon>
        <taxon>Jiangella</taxon>
    </lineage>
</organism>
<evidence type="ECO:0000256" key="1">
    <source>
        <dbReference type="SAM" id="MobiDB-lite"/>
    </source>
</evidence>
<reference evidence="4" key="1">
    <citation type="submission" date="2016-10" db="EMBL/GenBank/DDBJ databases">
        <authorList>
            <person name="Varghese N."/>
            <person name="Submissions S."/>
        </authorList>
    </citation>
    <scope>NUCLEOTIDE SEQUENCE [LARGE SCALE GENOMIC DNA]</scope>
    <source>
        <strain evidence="4">DSM 45237</strain>
    </source>
</reference>
<dbReference type="AlphaFoldDB" id="A0A1H5PQZ4"/>